<dbReference type="GO" id="GO:0016020">
    <property type="term" value="C:membrane"/>
    <property type="evidence" value="ECO:0007669"/>
    <property type="project" value="GOC"/>
</dbReference>
<sequence>MKMTRSHIAMVSIPAPGHVNPSLEILRELVTRGHRVTYANDAAVRDVVESTGAEFKEYTSTLPRVNTAGAAEESEKSWDGDTIDQLTLFQAEYESMLPQLRALYEDDRPDLFLYDIAGGPARVLAEEWGVPIVQLSPTYVAWEGYEDDMKSFVDTMRADPRGAALYERQGKLLRGNGVGTDPDEFYGRPARAVVLIAKSMQPNADRVNEDVYTFVGPALPTRRPADGRWQRPAGAGKVLLVSLGTAFTDHADFYRRCIEAFGDLDGWHVVLQIGQHVDVAELGTVPGNVEVHRWVPQFDILGQADAFLTHAGMGGSSEGMFTGTPMIAAPQATDQFENADALVAAGVAVRVDSSDVSAAELRDALAHVDAEPVRRRSAELAAELRSAGGVDAAVRVIEEFL</sequence>
<dbReference type="PANTHER" id="PTHR48050:SF13">
    <property type="entry name" value="STEROL 3-BETA-GLUCOSYLTRANSFERASE UGT80A2"/>
    <property type="match status" value="1"/>
</dbReference>
<dbReference type="InterPro" id="IPR050426">
    <property type="entry name" value="Glycosyltransferase_28"/>
</dbReference>
<protein>
    <submittedName>
        <fullName evidence="4">Glycosyl transferase</fullName>
    </submittedName>
</protein>
<keyword evidence="2 3" id="KW-0808">Transferase</keyword>
<proteinExistence type="inferred from homology"/>
<dbReference type="SUPFAM" id="SSF53756">
    <property type="entry name" value="UDP-Glycosyltransferase/glycogen phosphorylase"/>
    <property type="match status" value="1"/>
</dbReference>
<dbReference type="GO" id="GO:0017000">
    <property type="term" value="P:antibiotic biosynthetic process"/>
    <property type="evidence" value="ECO:0007669"/>
    <property type="project" value="UniProtKB-ARBA"/>
</dbReference>
<evidence type="ECO:0000256" key="3">
    <source>
        <dbReference type="RuleBase" id="RU003718"/>
    </source>
</evidence>
<comment type="similarity">
    <text evidence="1 3">Belongs to the UDP-glycosyltransferase family.</text>
</comment>
<dbReference type="GO" id="GO:0016758">
    <property type="term" value="F:hexosyltransferase activity"/>
    <property type="evidence" value="ECO:0007669"/>
    <property type="project" value="InterPro"/>
</dbReference>
<dbReference type="GO" id="GO:0009247">
    <property type="term" value="P:glycolipid biosynthetic process"/>
    <property type="evidence" value="ECO:0007669"/>
    <property type="project" value="UniProtKB-ARBA"/>
</dbReference>
<dbReference type="CDD" id="cd03784">
    <property type="entry name" value="GT1_Gtf-like"/>
    <property type="match status" value="1"/>
</dbReference>
<dbReference type="PROSITE" id="PS00375">
    <property type="entry name" value="UDPGT"/>
    <property type="match status" value="1"/>
</dbReference>
<comment type="caution">
    <text evidence="4">The sequence shown here is derived from an EMBL/GenBank/DDBJ whole genome shotgun (WGS) entry which is preliminary data.</text>
</comment>
<dbReference type="EMBL" id="PUIO01000002">
    <property type="protein sequence ID" value="PQP26624.1"/>
    <property type="molecule type" value="Genomic_DNA"/>
</dbReference>
<dbReference type="InterPro" id="IPR035595">
    <property type="entry name" value="UDP_glycos_trans_CS"/>
</dbReference>
<dbReference type="FunFam" id="3.40.50.2000:FF:000072">
    <property type="entry name" value="Glycosyl transferase"/>
    <property type="match status" value="1"/>
</dbReference>
<dbReference type="GO" id="GO:0008194">
    <property type="term" value="F:UDP-glycosyltransferase activity"/>
    <property type="evidence" value="ECO:0007669"/>
    <property type="project" value="InterPro"/>
</dbReference>
<evidence type="ECO:0000313" key="4">
    <source>
        <dbReference type="EMBL" id="PQP26624.1"/>
    </source>
</evidence>
<dbReference type="RefSeq" id="WP_105412931.1">
    <property type="nucleotide sequence ID" value="NZ_PUIO01000002.1"/>
</dbReference>
<gene>
    <name evidence="4" type="ORF">C5613_02125</name>
</gene>
<dbReference type="Proteomes" id="UP000239290">
    <property type="component" value="Unassembled WGS sequence"/>
</dbReference>
<dbReference type="AlphaFoldDB" id="A0A2S8JHV2"/>
<dbReference type="Gene3D" id="3.40.50.2000">
    <property type="entry name" value="Glycogen Phosphorylase B"/>
    <property type="match status" value="2"/>
</dbReference>
<dbReference type="NCBIfam" id="TIGR01426">
    <property type="entry name" value="MGT"/>
    <property type="match status" value="1"/>
</dbReference>
<evidence type="ECO:0000256" key="2">
    <source>
        <dbReference type="ARBA" id="ARBA00022679"/>
    </source>
</evidence>
<name>A0A2S8JHV2_RHOOP</name>
<dbReference type="InterPro" id="IPR006326">
    <property type="entry name" value="UDPGT_MGT-like"/>
</dbReference>
<dbReference type="PANTHER" id="PTHR48050">
    <property type="entry name" value="STEROL 3-BETA-GLUCOSYLTRANSFERASE"/>
    <property type="match status" value="1"/>
</dbReference>
<accession>A0A2S8JHV2</accession>
<evidence type="ECO:0000313" key="5">
    <source>
        <dbReference type="Proteomes" id="UP000239290"/>
    </source>
</evidence>
<dbReference type="InterPro" id="IPR002213">
    <property type="entry name" value="UDP_glucos_trans"/>
</dbReference>
<dbReference type="Pfam" id="PF00201">
    <property type="entry name" value="UDPGT"/>
    <property type="match status" value="1"/>
</dbReference>
<reference evidence="5" key="1">
    <citation type="submission" date="2018-02" db="EMBL/GenBank/DDBJ databases">
        <title>Draft genome sequencing of Rhodococcus opacus KU647198.</title>
        <authorList>
            <person name="Zheng B.-X."/>
        </authorList>
    </citation>
    <scope>NUCLEOTIDE SEQUENCE [LARGE SCALE GENOMIC DNA]</scope>
    <source>
        <strain evidence="5">04-OD7</strain>
    </source>
</reference>
<evidence type="ECO:0000256" key="1">
    <source>
        <dbReference type="ARBA" id="ARBA00009995"/>
    </source>
</evidence>
<organism evidence="4 5">
    <name type="scientific">Rhodococcus opacus</name>
    <name type="common">Nocardia opaca</name>
    <dbReference type="NCBI Taxonomy" id="37919"/>
    <lineage>
        <taxon>Bacteria</taxon>
        <taxon>Bacillati</taxon>
        <taxon>Actinomycetota</taxon>
        <taxon>Actinomycetes</taxon>
        <taxon>Mycobacteriales</taxon>
        <taxon>Nocardiaceae</taxon>
        <taxon>Rhodococcus</taxon>
    </lineage>
</organism>
<keyword evidence="3" id="KW-0328">Glycosyltransferase</keyword>